<dbReference type="OrthoDB" id="8750428at2759"/>
<dbReference type="HOGENOM" id="CLU_215073_0_0_1"/>
<reference evidence="3 4" key="1">
    <citation type="journal article" date="2013" name="Nature">
        <title>Insights into bilaterian evolution from three spiralian genomes.</title>
        <authorList>
            <person name="Simakov O."/>
            <person name="Marletaz F."/>
            <person name="Cho S.J."/>
            <person name="Edsinger-Gonzales E."/>
            <person name="Havlak P."/>
            <person name="Hellsten U."/>
            <person name="Kuo D.H."/>
            <person name="Larsson T."/>
            <person name="Lv J."/>
            <person name="Arendt D."/>
            <person name="Savage R."/>
            <person name="Osoegawa K."/>
            <person name="de Jong P."/>
            <person name="Grimwood J."/>
            <person name="Chapman J.A."/>
            <person name="Shapiro H."/>
            <person name="Aerts A."/>
            <person name="Otillar R.P."/>
            <person name="Terry A.Y."/>
            <person name="Boore J.L."/>
            <person name="Grigoriev I.V."/>
            <person name="Lindberg D.R."/>
            <person name="Seaver E.C."/>
            <person name="Weisblat D.A."/>
            <person name="Putnam N.H."/>
            <person name="Rokhsar D.S."/>
        </authorList>
    </citation>
    <scope>NUCLEOTIDE SEQUENCE [LARGE SCALE GENOMIC DNA]</scope>
</reference>
<keyword evidence="4" id="KW-1185">Reference proteome</keyword>
<dbReference type="EMBL" id="KB199816">
    <property type="protein sequence ID" value="ESP04285.1"/>
    <property type="molecule type" value="Genomic_DNA"/>
</dbReference>
<organism evidence="3 4">
    <name type="scientific">Lottia gigantea</name>
    <name type="common">Giant owl limpet</name>
    <dbReference type="NCBI Taxonomy" id="225164"/>
    <lineage>
        <taxon>Eukaryota</taxon>
        <taxon>Metazoa</taxon>
        <taxon>Spiralia</taxon>
        <taxon>Lophotrochozoa</taxon>
        <taxon>Mollusca</taxon>
        <taxon>Gastropoda</taxon>
        <taxon>Patellogastropoda</taxon>
        <taxon>Lottioidea</taxon>
        <taxon>Lottiidae</taxon>
        <taxon>Lottia</taxon>
    </lineage>
</organism>
<sequence>MVGDLPTTVLTGNGESGFDSGEGACETATTSKEGSRRATYPIPTRGGSDEK</sequence>
<evidence type="ECO:0000256" key="1">
    <source>
        <dbReference type="SAM" id="MobiDB-lite"/>
    </source>
</evidence>
<gene>
    <name evidence="2" type="ORF">LOTGIDRAFT_148293</name>
    <name evidence="3" type="ORF">LOTGIDRAFT_202942</name>
</gene>
<evidence type="ECO:0000313" key="2">
    <source>
        <dbReference type="EMBL" id="ESO84715.1"/>
    </source>
</evidence>
<feature type="region of interest" description="Disordered" evidence="1">
    <location>
        <begin position="1"/>
        <end position="51"/>
    </location>
</feature>
<dbReference type="CTD" id="20245562"/>
<accession>V4CPC9</accession>
<dbReference type="RefSeq" id="XP_009045028.1">
    <property type="nucleotide sequence ID" value="XM_009046780.1"/>
</dbReference>
<protein>
    <submittedName>
        <fullName evidence="3">Uncharacterized protein</fullName>
    </submittedName>
</protein>
<proteinExistence type="predicted"/>
<name>V4CPC9_LOTGI</name>
<dbReference type="GeneID" id="20245562"/>
<dbReference type="KEGG" id="lgi:LOTGIDRAFT_202942"/>
<dbReference type="EMBL" id="KB203419">
    <property type="protein sequence ID" value="ESO84715.1"/>
    <property type="molecule type" value="Genomic_DNA"/>
</dbReference>
<dbReference type="AlphaFoldDB" id="V4CPC9"/>
<dbReference type="KEGG" id="lgi:LOTGIDRAFT_148293"/>
<dbReference type="CTD" id="20235366"/>
<evidence type="ECO:0000313" key="4">
    <source>
        <dbReference type="Proteomes" id="UP000030746"/>
    </source>
</evidence>
<dbReference type="GeneID" id="20235366"/>
<evidence type="ECO:0000313" key="3">
    <source>
        <dbReference type="EMBL" id="ESP04285.1"/>
    </source>
</evidence>
<dbReference type="Proteomes" id="UP000030746">
    <property type="component" value="Unassembled WGS sequence"/>
</dbReference>
<dbReference type="RefSeq" id="XP_009064597.1">
    <property type="nucleotide sequence ID" value="XM_009066349.1"/>
</dbReference>